<accession>A0ABV4BU62</accession>
<reference evidence="1 2" key="1">
    <citation type="submission" date="2024-08" db="EMBL/GenBank/DDBJ databases">
        <title>Clostridium lapicellarii sp. nov., and Clostridium renhuaiense sp. nov., two species isolated from the mud in a fermentation cellar used for producing sauce-flavour Chinese liquors.</title>
        <authorList>
            <person name="Yang F."/>
            <person name="Wang H."/>
            <person name="Chen L.Q."/>
            <person name="Zhou N."/>
            <person name="Lu J.J."/>
            <person name="Pu X.X."/>
            <person name="Wan B."/>
            <person name="Wang L."/>
            <person name="Liu S.J."/>
        </authorList>
    </citation>
    <scope>NUCLEOTIDE SEQUENCE [LARGE SCALE GENOMIC DNA]</scope>
    <source>
        <strain evidence="1 2">MT-5</strain>
    </source>
</reference>
<protein>
    <submittedName>
        <fullName evidence="1">Uncharacterized protein</fullName>
    </submittedName>
</protein>
<evidence type="ECO:0000313" key="1">
    <source>
        <dbReference type="EMBL" id="MEY8001572.1"/>
    </source>
</evidence>
<proteinExistence type="predicted"/>
<dbReference type="Proteomes" id="UP001564657">
    <property type="component" value="Unassembled WGS sequence"/>
</dbReference>
<sequence length="63" mass="7364">MKKKIPIKIVAGKTYKNFADNWRTVLTVTESSTGVKVMYEDGTGLPRTCEIDTFRQWIKKNYY</sequence>
<gene>
    <name evidence="1" type="ORF">AB8U03_15490</name>
</gene>
<evidence type="ECO:0000313" key="2">
    <source>
        <dbReference type="Proteomes" id="UP001564657"/>
    </source>
</evidence>
<dbReference type="RefSeq" id="WP_369705465.1">
    <property type="nucleotide sequence ID" value="NZ_JBGEWD010000021.1"/>
</dbReference>
<name>A0ABV4BU62_9CLOT</name>
<keyword evidence="2" id="KW-1185">Reference proteome</keyword>
<dbReference type="EMBL" id="JBGEWD010000021">
    <property type="protein sequence ID" value="MEY8001572.1"/>
    <property type="molecule type" value="Genomic_DNA"/>
</dbReference>
<organism evidence="1 2">
    <name type="scientific">Clostridium moutaii</name>
    <dbReference type="NCBI Taxonomy" id="3240932"/>
    <lineage>
        <taxon>Bacteria</taxon>
        <taxon>Bacillati</taxon>
        <taxon>Bacillota</taxon>
        <taxon>Clostridia</taxon>
        <taxon>Eubacteriales</taxon>
        <taxon>Clostridiaceae</taxon>
        <taxon>Clostridium</taxon>
    </lineage>
</organism>
<comment type="caution">
    <text evidence="1">The sequence shown here is derived from an EMBL/GenBank/DDBJ whole genome shotgun (WGS) entry which is preliminary data.</text>
</comment>